<gene>
    <name evidence="1" type="ORF">LK996_01915</name>
</gene>
<dbReference type="EMBL" id="JAJGAK010000001">
    <property type="protein sequence ID" value="MCC8361839.1"/>
    <property type="molecule type" value="Genomic_DNA"/>
</dbReference>
<accession>A0ABS8JE48</accession>
<proteinExistence type="predicted"/>
<comment type="caution">
    <text evidence="1">The sequence shown here is derived from an EMBL/GenBank/DDBJ whole genome shotgun (WGS) entry which is preliminary data.</text>
</comment>
<keyword evidence="2" id="KW-1185">Reference proteome</keyword>
<dbReference type="Proteomes" id="UP001165293">
    <property type="component" value="Unassembled WGS sequence"/>
</dbReference>
<reference evidence="1" key="1">
    <citation type="submission" date="2021-10" db="EMBL/GenBank/DDBJ databases">
        <authorList>
            <person name="Lyu M."/>
            <person name="Wang X."/>
            <person name="Meng X."/>
            <person name="Xu K."/>
        </authorList>
    </citation>
    <scope>NUCLEOTIDE SEQUENCE</scope>
    <source>
        <strain evidence="1">A6</strain>
    </source>
</reference>
<name>A0ABS8JE48_9GAMM</name>
<evidence type="ECO:0000313" key="2">
    <source>
        <dbReference type="Proteomes" id="UP001165293"/>
    </source>
</evidence>
<protein>
    <submittedName>
        <fullName evidence="1">Uncharacterized protein</fullName>
    </submittedName>
</protein>
<organism evidence="1 2">
    <name type="scientific">Noviluteimonas lactosilytica</name>
    <dbReference type="NCBI Taxonomy" id="2888523"/>
    <lineage>
        <taxon>Bacteria</taxon>
        <taxon>Pseudomonadati</taxon>
        <taxon>Pseudomonadota</taxon>
        <taxon>Gammaproteobacteria</taxon>
        <taxon>Lysobacterales</taxon>
        <taxon>Lysobacteraceae</taxon>
        <taxon>Noviluteimonas</taxon>
    </lineage>
</organism>
<sequence>MFDLDDQHPIPNLEVVDIQVVKKGGGSDLRIIIASPLQDDVRSLERLMLKIERYFGFTKSQEFVAESGVATVDNTKFIVCIHPDSSRVAFDLLERCKPWAIENGVTLEVDKDIVIDCWH</sequence>
<dbReference type="RefSeq" id="WP_230525485.1">
    <property type="nucleotide sequence ID" value="NZ_JAJGAK010000001.1"/>
</dbReference>
<evidence type="ECO:0000313" key="1">
    <source>
        <dbReference type="EMBL" id="MCC8361839.1"/>
    </source>
</evidence>